<evidence type="ECO:0000313" key="2">
    <source>
        <dbReference type="Proteomes" id="UP000282957"/>
    </source>
</evidence>
<reference evidence="1 2" key="1">
    <citation type="submission" date="2019-01" db="EMBL/GenBank/DDBJ databases">
        <authorList>
            <person name="Chen W.-M."/>
        </authorList>
    </citation>
    <scope>NUCLEOTIDE SEQUENCE [LARGE SCALE GENOMIC DNA]</scope>
    <source>
        <strain evidence="1 2">CCP-6</strain>
    </source>
</reference>
<dbReference type="Pfam" id="PF18906">
    <property type="entry name" value="Phage_tube_2"/>
    <property type="match status" value="1"/>
</dbReference>
<dbReference type="RefSeq" id="WP_127788176.1">
    <property type="nucleotide sequence ID" value="NZ_SACL01000004.1"/>
</dbReference>
<dbReference type="OrthoDB" id="7179581at2"/>
<proteinExistence type="predicted"/>
<gene>
    <name evidence="1" type="ORF">EOD42_14115</name>
</gene>
<name>A0A437MF39_9PROT</name>
<dbReference type="Proteomes" id="UP000282957">
    <property type="component" value="Unassembled WGS sequence"/>
</dbReference>
<organism evidence="1 2">
    <name type="scientific">Rhodovarius crocodyli</name>
    <dbReference type="NCBI Taxonomy" id="1979269"/>
    <lineage>
        <taxon>Bacteria</taxon>
        <taxon>Pseudomonadati</taxon>
        <taxon>Pseudomonadota</taxon>
        <taxon>Alphaproteobacteria</taxon>
        <taxon>Acetobacterales</taxon>
        <taxon>Roseomonadaceae</taxon>
        <taxon>Rhodovarius</taxon>
    </lineage>
</organism>
<comment type="caution">
    <text evidence="1">The sequence shown here is derived from an EMBL/GenBank/DDBJ whole genome shotgun (WGS) entry which is preliminary data.</text>
</comment>
<dbReference type="AlphaFoldDB" id="A0A437MF39"/>
<keyword evidence="2" id="KW-1185">Reference proteome</keyword>
<protein>
    <submittedName>
        <fullName evidence="1">Uncharacterized protein</fullName>
    </submittedName>
</protein>
<sequence length="406" mass="42802">MSGSLGRGLNRRISIGRQTALKTRAATNAGAILRRISAEPNFNIDNFTSPELLLSQQVRETRNGPGRGSFAYSSTLAPGAQTPFFEGILRRQFAVSGSTTANTGVTAAAGPPGTFTRAAGSWITDGFRIGMVVRFSGFTTTATANNARNYRIIGLTATVMTVAGTGNETVASKAAGDSVTVVAVGKSTFIPASGQVVPYYTIEDYQSDLATPTVKVYEDGVVQTVGINMPATGMTQFSAQMLTREKKDEGPSPYFTSPTAASTVASVAGNTGTVRLNGADIAIITSLNFQIQAQTGGDPVVGDNRLPDIFSGPVSVQGSGSMYLQSDALVGMQANELEFELALYLKSDPSVNSHFMAFVMPRCRITGLQQSDGPMQLMQSFRFQALEQLTAGAYEATTILVQDSSL</sequence>
<evidence type="ECO:0000313" key="1">
    <source>
        <dbReference type="EMBL" id="RVT96243.1"/>
    </source>
</evidence>
<accession>A0A437MF39</accession>
<dbReference type="InterPro" id="IPR044000">
    <property type="entry name" value="Phage_tube_2"/>
</dbReference>
<dbReference type="EMBL" id="SACL01000004">
    <property type="protein sequence ID" value="RVT96243.1"/>
    <property type="molecule type" value="Genomic_DNA"/>
</dbReference>